<reference evidence="7 8" key="1">
    <citation type="submission" date="2020-02" db="EMBL/GenBank/DDBJ databases">
        <title>Nitrogenibacter mangrovi gen. nov., sp. nov. isolated from mangrove sediment, a denitrifying betaproteobacterium.</title>
        <authorList>
            <person name="Liao H."/>
            <person name="Tian Y."/>
        </authorList>
    </citation>
    <scope>NUCLEOTIDE SEQUENCE [LARGE SCALE GENOMIC DNA]</scope>
    <source>
        <strain evidence="7 8">M9-3-2</strain>
    </source>
</reference>
<dbReference type="PROSITE" id="PS00460">
    <property type="entry name" value="GLUTATHIONE_PEROXID_1"/>
    <property type="match status" value="1"/>
</dbReference>
<feature type="signal peptide" evidence="6">
    <location>
        <begin position="1"/>
        <end position="20"/>
    </location>
</feature>
<evidence type="ECO:0000313" key="8">
    <source>
        <dbReference type="Proteomes" id="UP000501991"/>
    </source>
</evidence>
<evidence type="ECO:0000256" key="3">
    <source>
        <dbReference type="ARBA" id="ARBA00023002"/>
    </source>
</evidence>
<dbReference type="PANTHER" id="PTHR11592:SF40">
    <property type="entry name" value="THIOREDOXIN_GLUTATHIONE PEROXIDASE BTUE"/>
    <property type="match status" value="1"/>
</dbReference>
<dbReference type="SUPFAM" id="SSF52833">
    <property type="entry name" value="Thioredoxin-like"/>
    <property type="match status" value="1"/>
</dbReference>
<dbReference type="InterPro" id="IPR000889">
    <property type="entry name" value="Glutathione_peroxidase"/>
</dbReference>
<proteinExistence type="inferred from homology"/>
<gene>
    <name evidence="7" type="ORF">G3580_05120</name>
</gene>
<dbReference type="PIRSF" id="PIRSF000303">
    <property type="entry name" value="Glutathion_perox"/>
    <property type="match status" value="1"/>
</dbReference>
<dbReference type="PRINTS" id="PR01011">
    <property type="entry name" value="GLUTPROXDASE"/>
</dbReference>
<dbReference type="RefSeq" id="WP_228720775.1">
    <property type="nucleotide sequence ID" value="NZ_CP048836.1"/>
</dbReference>
<accession>A0A6C1B4F1</accession>
<evidence type="ECO:0000256" key="6">
    <source>
        <dbReference type="SAM" id="SignalP"/>
    </source>
</evidence>
<dbReference type="KEGG" id="azq:G3580_05120"/>
<organism evidence="7 8">
    <name type="scientific">Nitrogeniibacter mangrovi</name>
    <dbReference type="NCBI Taxonomy" id="2016596"/>
    <lineage>
        <taxon>Bacteria</taxon>
        <taxon>Pseudomonadati</taxon>
        <taxon>Pseudomonadota</taxon>
        <taxon>Betaproteobacteria</taxon>
        <taxon>Rhodocyclales</taxon>
        <taxon>Zoogloeaceae</taxon>
        <taxon>Nitrogeniibacter</taxon>
    </lineage>
</organism>
<dbReference type="CDD" id="cd00340">
    <property type="entry name" value="GSH_Peroxidase"/>
    <property type="match status" value="1"/>
</dbReference>
<dbReference type="GO" id="GO:0034599">
    <property type="term" value="P:cellular response to oxidative stress"/>
    <property type="evidence" value="ECO:0007669"/>
    <property type="project" value="TreeGrafter"/>
</dbReference>
<evidence type="ECO:0000256" key="4">
    <source>
        <dbReference type="PIRSR" id="PIRSR000303-1"/>
    </source>
</evidence>
<keyword evidence="2 5" id="KW-0575">Peroxidase</keyword>
<evidence type="ECO:0000256" key="2">
    <source>
        <dbReference type="ARBA" id="ARBA00022559"/>
    </source>
</evidence>
<dbReference type="AlphaFoldDB" id="A0A6C1B4F1"/>
<dbReference type="InterPro" id="IPR036249">
    <property type="entry name" value="Thioredoxin-like_sf"/>
</dbReference>
<protein>
    <recommendedName>
        <fullName evidence="5">Glutathione peroxidase</fullName>
    </recommendedName>
</protein>
<keyword evidence="6" id="KW-0732">Signal</keyword>
<sequence length="185" mass="20373">MVRRVLLLIGSLWLLPTAHAACPALLQQPFQPLLGGEAQSMCRFAGQVVLVVNTASRCAFTPQYEGLEALYRRYKARGFVIVGFPSNDFGAQEPGTNHKIADFCETTYGVDFPLQAKTPVTGPDAHPLYQALQARTGVAPGWNFHKYLIDATGGQVVSFPSEVRPRSRQLTDLIERWLAARDATQ</sequence>
<keyword evidence="3 5" id="KW-0560">Oxidoreductase</keyword>
<dbReference type="GO" id="GO:0004601">
    <property type="term" value="F:peroxidase activity"/>
    <property type="evidence" value="ECO:0007669"/>
    <property type="project" value="UniProtKB-KW"/>
</dbReference>
<evidence type="ECO:0000256" key="5">
    <source>
        <dbReference type="RuleBase" id="RU000499"/>
    </source>
</evidence>
<dbReference type="PANTHER" id="PTHR11592">
    <property type="entry name" value="GLUTATHIONE PEROXIDASE"/>
    <property type="match status" value="1"/>
</dbReference>
<dbReference type="Proteomes" id="UP000501991">
    <property type="component" value="Chromosome"/>
</dbReference>
<comment type="similarity">
    <text evidence="1 5">Belongs to the glutathione peroxidase family.</text>
</comment>
<feature type="chain" id="PRO_5025454396" description="Glutathione peroxidase" evidence="6">
    <location>
        <begin position="21"/>
        <end position="185"/>
    </location>
</feature>
<dbReference type="PROSITE" id="PS51355">
    <property type="entry name" value="GLUTATHIONE_PEROXID_3"/>
    <property type="match status" value="1"/>
</dbReference>
<feature type="active site" evidence="4">
    <location>
        <position position="58"/>
    </location>
</feature>
<name>A0A6C1B4F1_9RHOO</name>
<dbReference type="InterPro" id="IPR029759">
    <property type="entry name" value="GPX_AS"/>
</dbReference>
<evidence type="ECO:0000313" key="7">
    <source>
        <dbReference type="EMBL" id="QID17074.1"/>
    </source>
</evidence>
<keyword evidence="8" id="KW-1185">Reference proteome</keyword>
<dbReference type="EMBL" id="CP048836">
    <property type="protein sequence ID" value="QID17074.1"/>
    <property type="molecule type" value="Genomic_DNA"/>
</dbReference>
<dbReference type="Gene3D" id="3.40.30.10">
    <property type="entry name" value="Glutaredoxin"/>
    <property type="match status" value="1"/>
</dbReference>
<evidence type="ECO:0000256" key="1">
    <source>
        <dbReference type="ARBA" id="ARBA00006926"/>
    </source>
</evidence>
<dbReference type="Pfam" id="PF00255">
    <property type="entry name" value="GSHPx"/>
    <property type="match status" value="1"/>
</dbReference>